<feature type="active site" description="Acyl-thioester intermediate" evidence="4">
    <location>
        <position position="127"/>
    </location>
</feature>
<feature type="active site" description="Proton donor/acceptor" evidence="4">
    <location>
        <position position="59"/>
    </location>
</feature>
<keyword evidence="3" id="KW-0788">Thiol protease</keyword>
<accession>A0ABD5GMP7</accession>
<evidence type="ECO:0000256" key="3">
    <source>
        <dbReference type="ARBA" id="ARBA00022807"/>
    </source>
</evidence>
<sequence>MKAKFENQAFPVIGAISYPEVGINLPVFNGDGDTTMLYGAGTMKEGQIMGQGNFALASHHVSNVIGQSGAGLLFSPLVNAEVGQRIYLTNKDEIFEYQVQKVYTVLPEQGHVISDQPNQKMITLITCATDDRYRIVVQGNLLQTYPFDSDNAKWFESKFTQYRK</sequence>
<evidence type="ECO:0000256" key="2">
    <source>
        <dbReference type="ARBA" id="ARBA00022801"/>
    </source>
</evidence>
<protein>
    <submittedName>
        <fullName evidence="5">Class A sortase</fullName>
    </submittedName>
</protein>
<evidence type="ECO:0000313" key="6">
    <source>
        <dbReference type="Proteomes" id="UP001186159"/>
    </source>
</evidence>
<dbReference type="EMBL" id="JAWHVN010000024">
    <property type="protein sequence ID" value="MDV2618267.1"/>
    <property type="molecule type" value="Genomic_DNA"/>
</dbReference>
<dbReference type="AlphaFoldDB" id="A0ABD5GMP7"/>
<reference evidence="5 6" key="1">
    <citation type="submission" date="2023-10" db="EMBL/GenBank/DDBJ databases">
        <title>Production of high quality cheese from raw caw milk (raw cheese).</title>
        <authorList>
            <person name="Samouris G."/>
        </authorList>
    </citation>
    <scope>NUCLEOTIDE SEQUENCE [LARGE SCALE GENOMIC DNA]</scope>
    <source>
        <strain evidence="5 6">MRS-5</strain>
    </source>
</reference>
<organism evidence="5 6">
    <name type="scientific">Lactococcus lactis</name>
    <dbReference type="NCBI Taxonomy" id="1358"/>
    <lineage>
        <taxon>Bacteria</taxon>
        <taxon>Bacillati</taxon>
        <taxon>Bacillota</taxon>
        <taxon>Bacilli</taxon>
        <taxon>Lactobacillales</taxon>
        <taxon>Streptococcaceae</taxon>
        <taxon>Lactococcus</taxon>
    </lineage>
</organism>
<keyword evidence="1" id="KW-0645">Protease</keyword>
<name>A0ABD5GMP7_9LACT</name>
<evidence type="ECO:0000313" key="5">
    <source>
        <dbReference type="EMBL" id="MDV2618267.1"/>
    </source>
</evidence>
<dbReference type="NCBIfam" id="TIGR01076">
    <property type="entry name" value="sortase_fam"/>
    <property type="match status" value="1"/>
</dbReference>
<dbReference type="CDD" id="cd06165">
    <property type="entry name" value="Sortase_A"/>
    <property type="match status" value="1"/>
</dbReference>
<dbReference type="GO" id="GO:0006508">
    <property type="term" value="P:proteolysis"/>
    <property type="evidence" value="ECO:0007669"/>
    <property type="project" value="UniProtKB-KW"/>
</dbReference>
<dbReference type="Proteomes" id="UP001186159">
    <property type="component" value="Unassembled WGS sequence"/>
</dbReference>
<dbReference type="GO" id="GO:0008234">
    <property type="term" value="F:cysteine-type peptidase activity"/>
    <property type="evidence" value="ECO:0007669"/>
    <property type="project" value="UniProtKB-KW"/>
</dbReference>
<proteinExistence type="predicted"/>
<dbReference type="Gene3D" id="2.40.260.10">
    <property type="entry name" value="Sortase"/>
    <property type="match status" value="1"/>
</dbReference>
<evidence type="ECO:0000256" key="1">
    <source>
        <dbReference type="ARBA" id="ARBA00022670"/>
    </source>
</evidence>
<dbReference type="InterPro" id="IPR042007">
    <property type="entry name" value="Sortase_A"/>
</dbReference>
<dbReference type="RefSeq" id="WP_317070671.1">
    <property type="nucleotide sequence ID" value="NZ_JAWHVN010000024.1"/>
</dbReference>
<dbReference type="InterPro" id="IPR023365">
    <property type="entry name" value="Sortase_dom-sf"/>
</dbReference>
<comment type="caution">
    <text evidence="5">The sequence shown here is derived from an EMBL/GenBank/DDBJ whole genome shotgun (WGS) entry which is preliminary data.</text>
</comment>
<dbReference type="InterPro" id="IPR005754">
    <property type="entry name" value="Sortase"/>
</dbReference>
<dbReference type="Pfam" id="PF04203">
    <property type="entry name" value="Sortase"/>
    <property type="match status" value="1"/>
</dbReference>
<evidence type="ECO:0000256" key="4">
    <source>
        <dbReference type="PIRSR" id="PIRSR605754-1"/>
    </source>
</evidence>
<keyword evidence="2" id="KW-0378">Hydrolase</keyword>
<gene>
    <name evidence="5" type="ORF">RZO27_03860</name>
</gene>
<dbReference type="SUPFAM" id="SSF63817">
    <property type="entry name" value="Sortase"/>
    <property type="match status" value="1"/>
</dbReference>